<evidence type="ECO:0000259" key="10">
    <source>
        <dbReference type="Pfam" id="PF04535"/>
    </source>
</evidence>
<dbReference type="Proteomes" id="UP000077755">
    <property type="component" value="Chromosome 1"/>
</dbReference>
<dbReference type="InterPro" id="IPR006702">
    <property type="entry name" value="CASP_dom"/>
</dbReference>
<comment type="subcellular location">
    <subcellularLocation>
        <location evidence="1 8">Cell membrane</location>
        <topology evidence="1 8">Multi-pass membrane protein</topology>
    </subcellularLocation>
</comment>
<evidence type="ECO:0000313" key="12">
    <source>
        <dbReference type="Proteomes" id="UP000077755"/>
    </source>
</evidence>
<keyword evidence="7 8" id="KW-0472">Membrane</keyword>
<evidence type="ECO:0000256" key="8">
    <source>
        <dbReference type="RuleBase" id="RU361233"/>
    </source>
</evidence>
<keyword evidence="12" id="KW-1185">Reference proteome</keyword>
<evidence type="ECO:0000256" key="4">
    <source>
        <dbReference type="ARBA" id="ARBA00022475"/>
    </source>
</evidence>
<protein>
    <recommendedName>
        <fullName evidence="8">CASP-like protein</fullName>
    </recommendedName>
</protein>
<feature type="transmembrane region" description="Helical" evidence="8">
    <location>
        <begin position="194"/>
        <end position="216"/>
    </location>
</feature>
<comment type="caution">
    <text evidence="8">Lacks conserved residue(s) required for the propagation of feature annotation.</text>
</comment>
<dbReference type="AlphaFoldDB" id="A0AAF0W6L5"/>
<evidence type="ECO:0000256" key="6">
    <source>
        <dbReference type="ARBA" id="ARBA00022989"/>
    </source>
</evidence>
<evidence type="ECO:0000256" key="5">
    <source>
        <dbReference type="ARBA" id="ARBA00022692"/>
    </source>
</evidence>
<dbReference type="PANTHER" id="PTHR33573">
    <property type="entry name" value="CASP-LIKE PROTEIN 4A4"/>
    <property type="match status" value="1"/>
</dbReference>
<comment type="subunit">
    <text evidence="3 8">Homodimer and heterodimers.</text>
</comment>
<sequence length="218" mass="24494">MEKKQQNFRSQNPSPPPYESSISSFSPSSFSRDGEGPEHSLHPSPAPQKEISRKQSTKRTGDDQVLKKVNFWFRVFGFLFCLISFSIMAADRDKGWTLDSFHRYIEFRYCLTVNVIGFIYSALQGFDLAYQLFSSDGNKLLVPASHLRNIVDFASDQILAYLLMSSSSSAATRVEDWRSNWGKDKFPNMANASVAVSFMAFVSLASSSLISGYTICTL</sequence>
<keyword evidence="4 8" id="KW-1003">Cell membrane</keyword>
<feature type="domain" description="Casparian strip membrane protein" evidence="10">
    <location>
        <begin position="66"/>
        <end position="202"/>
    </location>
</feature>
<feature type="compositionally biased region" description="Low complexity" evidence="9">
    <location>
        <begin position="19"/>
        <end position="31"/>
    </location>
</feature>
<keyword evidence="6 8" id="KW-1133">Transmembrane helix</keyword>
<evidence type="ECO:0000313" key="11">
    <source>
        <dbReference type="EMBL" id="WOG83096.1"/>
    </source>
</evidence>
<organism evidence="11 12">
    <name type="scientific">Daucus carota subsp. sativus</name>
    <name type="common">Carrot</name>
    <dbReference type="NCBI Taxonomy" id="79200"/>
    <lineage>
        <taxon>Eukaryota</taxon>
        <taxon>Viridiplantae</taxon>
        <taxon>Streptophyta</taxon>
        <taxon>Embryophyta</taxon>
        <taxon>Tracheophyta</taxon>
        <taxon>Spermatophyta</taxon>
        <taxon>Magnoliopsida</taxon>
        <taxon>eudicotyledons</taxon>
        <taxon>Gunneridae</taxon>
        <taxon>Pentapetalae</taxon>
        <taxon>asterids</taxon>
        <taxon>campanulids</taxon>
        <taxon>Apiales</taxon>
        <taxon>Apiaceae</taxon>
        <taxon>Apioideae</taxon>
        <taxon>Scandiceae</taxon>
        <taxon>Daucinae</taxon>
        <taxon>Daucus</taxon>
        <taxon>Daucus sect. Daucus</taxon>
    </lineage>
</organism>
<evidence type="ECO:0000256" key="3">
    <source>
        <dbReference type="ARBA" id="ARBA00011489"/>
    </source>
</evidence>
<comment type="similarity">
    <text evidence="2 8">Belongs to the Casparian strip membrane proteins (CASP) family.</text>
</comment>
<name>A0AAF0W6L5_DAUCS</name>
<feature type="compositionally biased region" description="Basic and acidic residues" evidence="9">
    <location>
        <begin position="32"/>
        <end position="41"/>
    </location>
</feature>
<evidence type="ECO:0000256" key="7">
    <source>
        <dbReference type="ARBA" id="ARBA00023136"/>
    </source>
</evidence>
<dbReference type="Pfam" id="PF04535">
    <property type="entry name" value="CASP_dom"/>
    <property type="match status" value="1"/>
</dbReference>
<dbReference type="EMBL" id="CP093343">
    <property type="protein sequence ID" value="WOG83096.1"/>
    <property type="molecule type" value="Genomic_DNA"/>
</dbReference>
<dbReference type="GO" id="GO:0005886">
    <property type="term" value="C:plasma membrane"/>
    <property type="evidence" value="ECO:0007669"/>
    <property type="project" value="UniProtKB-SubCell"/>
</dbReference>
<feature type="transmembrane region" description="Helical" evidence="8">
    <location>
        <begin position="71"/>
        <end position="90"/>
    </location>
</feature>
<gene>
    <name evidence="11" type="ORF">DCAR_0102270</name>
</gene>
<evidence type="ECO:0000256" key="1">
    <source>
        <dbReference type="ARBA" id="ARBA00004651"/>
    </source>
</evidence>
<accession>A0AAF0W6L5</accession>
<proteinExistence type="inferred from homology"/>
<evidence type="ECO:0000256" key="2">
    <source>
        <dbReference type="ARBA" id="ARBA00007651"/>
    </source>
</evidence>
<feature type="region of interest" description="Disordered" evidence="9">
    <location>
        <begin position="1"/>
        <end position="59"/>
    </location>
</feature>
<feature type="transmembrane region" description="Helical" evidence="8">
    <location>
        <begin position="111"/>
        <end position="133"/>
    </location>
</feature>
<evidence type="ECO:0000256" key="9">
    <source>
        <dbReference type="SAM" id="MobiDB-lite"/>
    </source>
</evidence>
<reference evidence="11" key="1">
    <citation type="journal article" date="2016" name="Nat. Genet.">
        <title>A high-quality carrot genome assembly provides new insights into carotenoid accumulation and asterid genome evolution.</title>
        <authorList>
            <person name="Iorizzo M."/>
            <person name="Ellison S."/>
            <person name="Senalik D."/>
            <person name="Zeng P."/>
            <person name="Satapoomin P."/>
            <person name="Huang J."/>
            <person name="Bowman M."/>
            <person name="Iovene M."/>
            <person name="Sanseverino W."/>
            <person name="Cavagnaro P."/>
            <person name="Yildiz M."/>
            <person name="Macko-Podgorni A."/>
            <person name="Moranska E."/>
            <person name="Grzebelus E."/>
            <person name="Grzebelus D."/>
            <person name="Ashrafi H."/>
            <person name="Zheng Z."/>
            <person name="Cheng S."/>
            <person name="Spooner D."/>
            <person name="Van Deynze A."/>
            <person name="Simon P."/>
        </authorList>
    </citation>
    <scope>NUCLEOTIDE SEQUENCE</scope>
    <source>
        <tissue evidence="11">Leaf</tissue>
    </source>
</reference>
<reference evidence="11" key="2">
    <citation type="submission" date="2022-03" db="EMBL/GenBank/DDBJ databases">
        <title>Draft title - Genomic analysis of global carrot germplasm unveils the trajectory of domestication and the origin of high carotenoid orange carrot.</title>
        <authorList>
            <person name="Iorizzo M."/>
            <person name="Ellison S."/>
            <person name="Senalik D."/>
            <person name="Macko-Podgorni A."/>
            <person name="Grzebelus D."/>
            <person name="Bostan H."/>
            <person name="Rolling W."/>
            <person name="Curaba J."/>
            <person name="Simon P."/>
        </authorList>
    </citation>
    <scope>NUCLEOTIDE SEQUENCE</scope>
    <source>
        <tissue evidence="11">Leaf</tissue>
    </source>
</reference>
<keyword evidence="5 8" id="KW-0812">Transmembrane</keyword>
<dbReference type="KEGG" id="dcr:108204508"/>
<dbReference type="PANTHER" id="PTHR33573:SF38">
    <property type="entry name" value="CASP-LIKE PROTEIN 4A1"/>
    <property type="match status" value="1"/>
</dbReference>